<feature type="compositionally biased region" description="Polar residues" evidence="1">
    <location>
        <begin position="79"/>
        <end position="97"/>
    </location>
</feature>
<feature type="compositionally biased region" description="Basic and acidic residues" evidence="1">
    <location>
        <begin position="67"/>
        <end position="78"/>
    </location>
</feature>
<comment type="caution">
    <text evidence="2">The sequence shown here is derived from an EMBL/GenBank/DDBJ whole genome shotgun (WGS) entry which is preliminary data.</text>
</comment>
<keyword evidence="3" id="KW-1185">Reference proteome</keyword>
<gene>
    <name evidence="2" type="ORF">Pmani_010964</name>
</gene>
<evidence type="ECO:0000313" key="2">
    <source>
        <dbReference type="EMBL" id="KAK4318012.1"/>
    </source>
</evidence>
<protein>
    <submittedName>
        <fullName evidence="2">Uncharacterized protein</fullName>
    </submittedName>
</protein>
<evidence type="ECO:0000256" key="1">
    <source>
        <dbReference type="SAM" id="MobiDB-lite"/>
    </source>
</evidence>
<dbReference type="EMBL" id="JAWZYT010000875">
    <property type="protein sequence ID" value="KAK4318012.1"/>
    <property type="molecule type" value="Genomic_DNA"/>
</dbReference>
<proteinExistence type="predicted"/>
<feature type="compositionally biased region" description="Low complexity" evidence="1">
    <location>
        <begin position="1"/>
        <end position="14"/>
    </location>
</feature>
<reference evidence="2" key="1">
    <citation type="submission" date="2023-11" db="EMBL/GenBank/DDBJ databases">
        <title>Genome assemblies of two species of porcelain crab, Petrolisthes cinctipes and Petrolisthes manimaculis (Anomura: Porcellanidae).</title>
        <authorList>
            <person name="Angst P."/>
        </authorList>
    </citation>
    <scope>NUCLEOTIDE SEQUENCE</scope>
    <source>
        <strain evidence="2">PB745_02</strain>
        <tissue evidence="2">Gill</tissue>
    </source>
</reference>
<feature type="compositionally biased region" description="Basic and acidic residues" evidence="1">
    <location>
        <begin position="25"/>
        <end position="42"/>
    </location>
</feature>
<name>A0AAE1Q3Y1_9EUCA</name>
<dbReference type="AlphaFoldDB" id="A0AAE1Q3Y1"/>
<dbReference type="Proteomes" id="UP001292094">
    <property type="component" value="Unassembled WGS sequence"/>
</dbReference>
<sequence>MRSGPETSTPTSPSAGRPHNTTIAHIRDEEWPRDLNTHHTSEMRSGPETSTPTSPSAGRPHYTTIAHIRDEEWPRDLNTHVTFSRKTSLHNYSTHQR</sequence>
<feature type="compositionally biased region" description="Low complexity" evidence="1">
    <location>
        <begin position="47"/>
        <end position="56"/>
    </location>
</feature>
<organism evidence="2 3">
    <name type="scientific">Petrolisthes manimaculis</name>
    <dbReference type="NCBI Taxonomy" id="1843537"/>
    <lineage>
        <taxon>Eukaryota</taxon>
        <taxon>Metazoa</taxon>
        <taxon>Ecdysozoa</taxon>
        <taxon>Arthropoda</taxon>
        <taxon>Crustacea</taxon>
        <taxon>Multicrustacea</taxon>
        <taxon>Malacostraca</taxon>
        <taxon>Eumalacostraca</taxon>
        <taxon>Eucarida</taxon>
        <taxon>Decapoda</taxon>
        <taxon>Pleocyemata</taxon>
        <taxon>Anomura</taxon>
        <taxon>Galatheoidea</taxon>
        <taxon>Porcellanidae</taxon>
        <taxon>Petrolisthes</taxon>
    </lineage>
</organism>
<evidence type="ECO:0000313" key="3">
    <source>
        <dbReference type="Proteomes" id="UP001292094"/>
    </source>
</evidence>
<feature type="region of interest" description="Disordered" evidence="1">
    <location>
        <begin position="1"/>
        <end position="97"/>
    </location>
</feature>
<accession>A0AAE1Q3Y1</accession>